<dbReference type="AlphaFoldDB" id="A0A8J6NET4"/>
<name>A0A8J6NET4_9BACT</name>
<keyword evidence="1" id="KW-1133">Transmembrane helix</keyword>
<evidence type="ECO:0000313" key="3">
    <source>
        <dbReference type="Proteomes" id="UP000614424"/>
    </source>
</evidence>
<keyword evidence="1" id="KW-0472">Membrane</keyword>
<feature type="transmembrane region" description="Helical" evidence="1">
    <location>
        <begin position="33"/>
        <end position="52"/>
    </location>
</feature>
<keyword evidence="1" id="KW-0812">Transmembrane</keyword>
<dbReference type="EMBL" id="JACNJZ010000149">
    <property type="protein sequence ID" value="MBC8318327.1"/>
    <property type="molecule type" value="Genomic_DNA"/>
</dbReference>
<proteinExistence type="predicted"/>
<organism evidence="2 3">
    <name type="scientific">Candidatus Desulfobia pelagia</name>
    <dbReference type="NCBI Taxonomy" id="2841692"/>
    <lineage>
        <taxon>Bacteria</taxon>
        <taxon>Pseudomonadati</taxon>
        <taxon>Thermodesulfobacteriota</taxon>
        <taxon>Desulfobulbia</taxon>
        <taxon>Desulfobulbales</taxon>
        <taxon>Desulfobulbaceae</taxon>
        <taxon>Candidatus Desulfobia</taxon>
    </lineage>
</organism>
<protein>
    <submittedName>
        <fullName evidence="2">Uncharacterized protein</fullName>
    </submittedName>
</protein>
<sequence>MNTIHLKKIQGNLKNFLFIVRTDKEAQAQVRQFALGILVCIALLWAGSTLMIDPINLELQQKRLRLAEIKASSPEELIITITSRKQDLDKQTRIFKEKVDQLSLQNELLLEHWDHQGDSDRFNQILFSPRFPAPQKIINDLNLMQFNEPFSLDGFKVLPVVIEGDADFTDFFSYLQYLEGHPEVGTLHSIVIESIPSDNFMTSRIHFSLIAGRIVLDR</sequence>
<evidence type="ECO:0000313" key="2">
    <source>
        <dbReference type="EMBL" id="MBC8318327.1"/>
    </source>
</evidence>
<reference evidence="2 3" key="1">
    <citation type="submission" date="2020-08" db="EMBL/GenBank/DDBJ databases">
        <title>Bridging the membrane lipid divide: bacteria of the FCB group superphylum have the potential to synthesize archaeal ether lipids.</title>
        <authorList>
            <person name="Villanueva L."/>
            <person name="Von Meijenfeldt F.A.B."/>
            <person name="Westbye A.B."/>
            <person name="Yadav S."/>
            <person name="Hopmans E.C."/>
            <person name="Dutilh B.E."/>
            <person name="Sinninghe Damste J.S."/>
        </authorList>
    </citation>
    <scope>NUCLEOTIDE SEQUENCE [LARGE SCALE GENOMIC DNA]</scope>
    <source>
        <strain evidence="2">NIOZ-UU47</strain>
    </source>
</reference>
<comment type="caution">
    <text evidence="2">The sequence shown here is derived from an EMBL/GenBank/DDBJ whole genome shotgun (WGS) entry which is preliminary data.</text>
</comment>
<evidence type="ECO:0000256" key="1">
    <source>
        <dbReference type="SAM" id="Phobius"/>
    </source>
</evidence>
<accession>A0A8J6NET4</accession>
<gene>
    <name evidence="2" type="ORF">H8E41_10515</name>
</gene>
<dbReference type="Proteomes" id="UP000614424">
    <property type="component" value="Unassembled WGS sequence"/>
</dbReference>